<protein>
    <recommendedName>
        <fullName evidence="1">RelA/SpoT domain-containing protein</fullName>
    </recommendedName>
</protein>
<dbReference type="CDD" id="cd05399">
    <property type="entry name" value="NT_Rel-Spo_like"/>
    <property type="match status" value="1"/>
</dbReference>
<dbReference type="GO" id="GO:0015969">
    <property type="term" value="P:guanosine tetraphosphate metabolic process"/>
    <property type="evidence" value="ECO:0007669"/>
    <property type="project" value="InterPro"/>
</dbReference>
<dbReference type="SMART" id="SM00954">
    <property type="entry name" value="RelA_SpoT"/>
    <property type="match status" value="1"/>
</dbReference>
<dbReference type="PANTHER" id="PTHR21262:SF31">
    <property type="entry name" value="GTP PYROPHOSPHOKINASE"/>
    <property type="match status" value="1"/>
</dbReference>
<dbReference type="AlphaFoldDB" id="A0A7J4JJG6"/>
<reference evidence="2" key="1">
    <citation type="journal article" date="2020" name="bioRxiv">
        <title>A rank-normalized archaeal taxonomy based on genome phylogeny resolves widespread incomplete and uneven classifications.</title>
        <authorList>
            <person name="Rinke C."/>
            <person name="Chuvochina M."/>
            <person name="Mussig A.J."/>
            <person name="Chaumeil P.-A."/>
            <person name="Waite D.W."/>
            <person name="Whitman W.B."/>
            <person name="Parks D.H."/>
            <person name="Hugenholtz P."/>
        </authorList>
    </citation>
    <scope>NUCLEOTIDE SEQUENCE</scope>
    <source>
        <strain evidence="2">UBA10219</strain>
    </source>
</reference>
<proteinExistence type="predicted"/>
<sequence length="191" mass="21900">MSAHQYCLESGAADGNCRLCVPLPSPGEFFKVPERELLEGIEKRMTLASAKLEPILSVLVGLLEENKLRCAIDFRVKSLGSIHFKMLIKARPPEKIYDLLGIRFIVDSAEDCYRLANLLHMEFDFVASEFDDYIAKPKNNYRSLHTVLKWDEETAFEVQIRTQKMHEDAERGSVSHWQYKIGLLQHVPGFT</sequence>
<evidence type="ECO:0000259" key="1">
    <source>
        <dbReference type="SMART" id="SM00954"/>
    </source>
</evidence>
<evidence type="ECO:0000313" key="3">
    <source>
        <dbReference type="EMBL" id="MBS3063488.1"/>
    </source>
</evidence>
<dbReference type="PANTHER" id="PTHR21262">
    <property type="entry name" value="GUANOSINE-3',5'-BIS DIPHOSPHATE 3'-PYROPHOSPHOHYDROLASE"/>
    <property type="match status" value="1"/>
</dbReference>
<evidence type="ECO:0000313" key="2">
    <source>
        <dbReference type="EMBL" id="HIH16990.1"/>
    </source>
</evidence>
<dbReference type="EMBL" id="DUGH01000149">
    <property type="protein sequence ID" value="HIH16990.1"/>
    <property type="molecule type" value="Genomic_DNA"/>
</dbReference>
<dbReference type="Pfam" id="PF04607">
    <property type="entry name" value="RelA_SpoT"/>
    <property type="match status" value="1"/>
</dbReference>
<dbReference type="Proteomes" id="UP000678237">
    <property type="component" value="Unassembled WGS sequence"/>
</dbReference>
<accession>A0A7J4JJG6</accession>
<feature type="domain" description="RelA/SpoT" evidence="1">
    <location>
        <begin position="74"/>
        <end position="183"/>
    </location>
</feature>
<organism evidence="2 4">
    <name type="scientific">Candidatus Iainarchaeum sp</name>
    <dbReference type="NCBI Taxonomy" id="3101447"/>
    <lineage>
        <taxon>Archaea</taxon>
        <taxon>Candidatus Iainarchaeota</taxon>
        <taxon>Candidatus Iainarchaeia</taxon>
        <taxon>Candidatus Iainarchaeales</taxon>
        <taxon>Candidatus Iainarchaeaceae</taxon>
        <taxon>Candidatus Iainarchaeum</taxon>
    </lineage>
</organism>
<dbReference type="Proteomes" id="UP000564964">
    <property type="component" value="Unassembled WGS sequence"/>
</dbReference>
<dbReference type="EMBL" id="JAGVWE010000005">
    <property type="protein sequence ID" value="MBS3063488.1"/>
    <property type="molecule type" value="Genomic_DNA"/>
</dbReference>
<dbReference type="Gene3D" id="3.30.460.10">
    <property type="entry name" value="Beta Polymerase, domain 2"/>
    <property type="match status" value="1"/>
</dbReference>
<reference evidence="3" key="3">
    <citation type="submission" date="2021-05" db="EMBL/GenBank/DDBJ databases">
        <title>Protein family content uncovers lineage relationships and bacterial pathway maintenance mechanisms in DPANN archaea.</title>
        <authorList>
            <person name="Castelle C.J."/>
            <person name="Meheust R."/>
            <person name="Jaffe A.L."/>
            <person name="Seitz K."/>
            <person name="Gong X."/>
            <person name="Baker B.J."/>
            <person name="Banfield J.F."/>
        </authorList>
    </citation>
    <scope>NUCLEOTIDE SEQUENCE</scope>
    <source>
        <strain evidence="3">RIFCSPLOWO2_01_FULL_58_19</strain>
    </source>
</reference>
<name>A0A7J4JJG6_9ARCH</name>
<dbReference type="InterPro" id="IPR007685">
    <property type="entry name" value="RelA_SpoT"/>
</dbReference>
<dbReference type="InterPro" id="IPR043519">
    <property type="entry name" value="NT_sf"/>
</dbReference>
<dbReference type="SUPFAM" id="SSF81301">
    <property type="entry name" value="Nucleotidyltransferase"/>
    <property type="match status" value="1"/>
</dbReference>
<reference evidence="3" key="2">
    <citation type="submission" date="2021-03" db="EMBL/GenBank/DDBJ databases">
        <authorList>
            <person name="Jaffe A."/>
        </authorList>
    </citation>
    <scope>NUCLEOTIDE SEQUENCE</scope>
    <source>
        <strain evidence="3">RIFCSPLOWO2_01_FULL_58_19</strain>
    </source>
</reference>
<evidence type="ECO:0000313" key="4">
    <source>
        <dbReference type="Proteomes" id="UP000564964"/>
    </source>
</evidence>
<gene>
    <name evidence="2" type="ORF">HA252_06310</name>
    <name evidence="3" type="ORF">J4203_06510</name>
</gene>
<comment type="caution">
    <text evidence="2">The sequence shown here is derived from an EMBL/GenBank/DDBJ whole genome shotgun (WGS) entry which is preliminary data.</text>
</comment>